<gene>
    <name evidence="1" type="ORF">GQ466_27150</name>
</gene>
<name>A0A6I4WDG0_9ACTN</name>
<dbReference type="AlphaFoldDB" id="A0A6I4WDG0"/>
<sequence length="94" mass="10075">MVHAGTDPYGNDELTAVHVTVPAHVQTRGTTAKPSQSLRRSPVTMHVPADVAVLDGDEITWCGRALRAMGDAAYQLDLFTGRPVYGEVELEAVS</sequence>
<evidence type="ECO:0000313" key="1">
    <source>
        <dbReference type="EMBL" id="MXQ67701.1"/>
    </source>
</evidence>
<dbReference type="EMBL" id="WUTW01000008">
    <property type="protein sequence ID" value="MXQ67701.1"/>
    <property type="molecule type" value="Genomic_DNA"/>
</dbReference>
<dbReference type="Proteomes" id="UP000431901">
    <property type="component" value="Unassembled WGS sequence"/>
</dbReference>
<evidence type="ECO:0000313" key="2">
    <source>
        <dbReference type="Proteomes" id="UP000431901"/>
    </source>
</evidence>
<organism evidence="1 2">
    <name type="scientific">Actinomadura rayongensis</name>
    <dbReference type="NCBI Taxonomy" id="1429076"/>
    <lineage>
        <taxon>Bacteria</taxon>
        <taxon>Bacillati</taxon>
        <taxon>Actinomycetota</taxon>
        <taxon>Actinomycetes</taxon>
        <taxon>Streptosporangiales</taxon>
        <taxon>Thermomonosporaceae</taxon>
        <taxon>Actinomadura</taxon>
    </lineage>
</organism>
<accession>A0A6I4WDG0</accession>
<dbReference type="RefSeq" id="WP_161105887.1">
    <property type="nucleotide sequence ID" value="NZ_JBHLYI010000011.1"/>
</dbReference>
<comment type="caution">
    <text evidence="1">The sequence shown here is derived from an EMBL/GenBank/DDBJ whole genome shotgun (WGS) entry which is preliminary data.</text>
</comment>
<proteinExistence type="predicted"/>
<protein>
    <submittedName>
        <fullName evidence="1">Uncharacterized protein</fullName>
    </submittedName>
</protein>
<reference evidence="1 2" key="1">
    <citation type="submission" date="2019-12" db="EMBL/GenBank/DDBJ databases">
        <title>Nocardia macrotermitis sp. nov. and Nocardia aurantia sp. nov., isolated from the gut of the fungus growing-termite Macrotermes natalensis.</title>
        <authorList>
            <person name="Christine B."/>
            <person name="Rene B."/>
        </authorList>
    </citation>
    <scope>NUCLEOTIDE SEQUENCE [LARGE SCALE GENOMIC DNA]</scope>
    <source>
        <strain evidence="1 2">DSM 102126</strain>
    </source>
</reference>
<keyword evidence="2" id="KW-1185">Reference proteome</keyword>